<dbReference type="AlphaFoldDB" id="F4CAU3"/>
<proteinExistence type="predicted"/>
<dbReference type="InterPro" id="IPR036278">
    <property type="entry name" value="Sialidase_sf"/>
</dbReference>
<accession>F4CAU3</accession>
<evidence type="ECO:0008006" key="2">
    <source>
        <dbReference type="Google" id="ProtNLM"/>
    </source>
</evidence>
<dbReference type="KEGG" id="shg:Sph21_0793"/>
<evidence type="ECO:0000313" key="1">
    <source>
        <dbReference type="EMBL" id="ADZ77369.1"/>
    </source>
</evidence>
<dbReference type="PATRIC" id="fig|743722.3.peg.849"/>
<gene>
    <name evidence="1" type="ordered locus">Sph21_0793</name>
</gene>
<organism evidence="1">
    <name type="scientific">Sphingobacterium sp. (strain 21)</name>
    <dbReference type="NCBI Taxonomy" id="743722"/>
    <lineage>
        <taxon>Bacteria</taxon>
        <taxon>Pseudomonadati</taxon>
        <taxon>Bacteroidota</taxon>
        <taxon>Sphingobacteriia</taxon>
        <taxon>Sphingobacteriales</taxon>
        <taxon>Sphingobacteriaceae</taxon>
        <taxon>Sphingobacterium</taxon>
    </lineage>
</organism>
<dbReference type="EMBL" id="CP002584">
    <property type="protein sequence ID" value="ADZ77369.1"/>
    <property type="molecule type" value="Genomic_DNA"/>
</dbReference>
<dbReference type="Pfam" id="PF15892">
    <property type="entry name" value="BNR_4"/>
    <property type="match status" value="1"/>
</dbReference>
<dbReference type="SUPFAM" id="SSF50939">
    <property type="entry name" value="Sialidases"/>
    <property type="match status" value="1"/>
</dbReference>
<sequence length="479" mass="54940">MIPFRPVCLSIWHARLMLSVRQVKQRSFPSLILLGMRFLWIHAFQLILLSILGSVFTNTNVQAQVKPFTKIYPVAKAWSKNSINAIIFRKNSLVTYKKHQYIAFYDEEGQVVLGKRRLGSENWSLITTSYSGNVKDAHNVISIMVDGTGYLHVSWDHHNNPLNYCRSTKPESLELGPKMAMTGSQESRVAYPEFYKLANGNLLFTYRNGESGKGNLILNLYDCKQQKWTTLHDNLINGEGQRNAYIQTTVDKKGVIHLSWVWRSSADVSTNHNMCYARSRDGGHTWEKSNGERYTLPITAGNAEVAARIPPNSELINQTSMATDDIGNPVIATYWKESAQDVPQYHLIYLQNDSWNVKILPFRKTNFTLSGVGTKRIPVSRPQILASRYGGRSVFYMIFRDEERKGKVSLLKVTNDQNNHWEIIDLFNEDMGAWEPTLDTELWKKKKIVNLYLQKVEQADLEGQTDFPPQMVNVLEWKP</sequence>
<dbReference type="HOGENOM" id="CLU_034063_0_0_10"/>
<dbReference type="eggNOG" id="COG4225">
    <property type="taxonomic scope" value="Bacteria"/>
</dbReference>
<dbReference type="STRING" id="743722.Sph21_0793"/>
<protein>
    <recommendedName>
        <fullName evidence="2">Neuraminidase</fullName>
    </recommendedName>
</protein>
<reference evidence="1" key="1">
    <citation type="submission" date="2011-03" db="EMBL/GenBank/DDBJ databases">
        <title>Complete sequence of Sphingobacterium sp. 21.</title>
        <authorList>
            <consortium name="US DOE Joint Genome Institute"/>
            <person name="Lucas S."/>
            <person name="Copeland A."/>
            <person name="Lapidus A."/>
            <person name="Cheng J.-F."/>
            <person name="Goodwin L."/>
            <person name="Pitluck S."/>
            <person name="Davenport K."/>
            <person name="Detter J.C."/>
            <person name="Han C."/>
            <person name="Tapia R."/>
            <person name="Land M."/>
            <person name="Hauser L."/>
            <person name="Kyrpides N."/>
            <person name="Ivanova N."/>
            <person name="Ovchinnikova G."/>
            <person name="Pagani I."/>
            <person name="Siebers A.K."/>
            <person name="Allgaier M."/>
            <person name="Thelen M.P."/>
            <person name="Hugenholtz P."/>
            <person name="Woyke T."/>
        </authorList>
    </citation>
    <scope>NUCLEOTIDE SEQUENCE</scope>
    <source>
        <strain evidence="1">21</strain>
    </source>
</reference>
<name>F4CAU3_SPHS2</name>